<accession>A0A0U4EHP6</accession>
<organism evidence="2 3">
    <name type="scientific">Lentibacillus amyloliquefaciens</name>
    <dbReference type="NCBI Taxonomy" id="1472767"/>
    <lineage>
        <taxon>Bacteria</taxon>
        <taxon>Bacillati</taxon>
        <taxon>Bacillota</taxon>
        <taxon>Bacilli</taxon>
        <taxon>Bacillales</taxon>
        <taxon>Bacillaceae</taxon>
        <taxon>Lentibacillus</taxon>
    </lineage>
</organism>
<dbReference type="RefSeq" id="WP_068447045.1">
    <property type="nucleotide sequence ID" value="NZ_CP013862.1"/>
</dbReference>
<sequence length="121" mass="13160">MSNAYYSVNIVEVGSDAPLMTEEDMVILFNNTVPADLKSIAFVHNGDTISEEIKAGDKMVVDGEAFDILFVGDKVNDTMHDLGHATFHFNGENHSDLPGTVCLEAKPIPEISADSVITFTR</sequence>
<proteinExistence type="predicted"/>
<evidence type="ECO:0000313" key="2">
    <source>
        <dbReference type="EMBL" id="ALX49993.1"/>
    </source>
</evidence>
<dbReference type="Pfam" id="PF03829">
    <property type="entry name" value="PTSIIA_gutA"/>
    <property type="match status" value="1"/>
</dbReference>
<dbReference type="OrthoDB" id="5113885at2"/>
<dbReference type="AlphaFoldDB" id="A0A0U4EHP6"/>
<dbReference type="PANTHER" id="PTHR40398">
    <property type="entry name" value="PTS SYSTEM GLUCITOL/SORBITOL-SPECIFIC EIIA COMPONENT"/>
    <property type="match status" value="1"/>
</dbReference>
<gene>
    <name evidence="2" type="ORF">AOX59_16250</name>
</gene>
<dbReference type="GO" id="GO:0009401">
    <property type="term" value="P:phosphoenolpyruvate-dependent sugar phosphotransferase system"/>
    <property type="evidence" value="ECO:0007669"/>
    <property type="project" value="InterPro"/>
</dbReference>
<dbReference type="GO" id="GO:0005737">
    <property type="term" value="C:cytoplasm"/>
    <property type="evidence" value="ECO:0007669"/>
    <property type="project" value="InterPro"/>
</dbReference>
<evidence type="ECO:0008006" key="4">
    <source>
        <dbReference type="Google" id="ProtNLM"/>
    </source>
</evidence>
<dbReference type="PANTHER" id="PTHR40398:SF1">
    <property type="entry name" value="PTS SYSTEM GLUCITOL_SORBITOL-SPECIFIC EIIA COMPONENT"/>
    <property type="match status" value="1"/>
</dbReference>
<feature type="modified residue" description="Phosphohistidine; by HPr" evidence="1">
    <location>
        <position position="44"/>
    </location>
</feature>
<dbReference type="STRING" id="1472767.AOX59_16250"/>
<dbReference type="KEGG" id="lao:AOX59_16250"/>
<dbReference type="PROSITE" id="PS51097">
    <property type="entry name" value="PTS_EIIA_TYPE_5"/>
    <property type="match status" value="1"/>
</dbReference>
<dbReference type="GO" id="GO:0016301">
    <property type="term" value="F:kinase activity"/>
    <property type="evidence" value="ECO:0007669"/>
    <property type="project" value="TreeGrafter"/>
</dbReference>
<reference evidence="2 3" key="1">
    <citation type="submission" date="2016-01" db="EMBL/GenBank/DDBJ databases">
        <title>Complete genome sequence of strain Lentibacillus amyloliquefaciens LAM0015T isolated from saline sediment.</title>
        <authorList>
            <person name="Wang J.-L."/>
            <person name="He M.-X."/>
        </authorList>
    </citation>
    <scope>NUCLEOTIDE SEQUENCE [LARGE SCALE GENOMIC DNA]</scope>
    <source>
        <strain evidence="2 3">LAM0015</strain>
    </source>
</reference>
<evidence type="ECO:0000256" key="1">
    <source>
        <dbReference type="PROSITE-ProRule" id="PRU00420"/>
    </source>
</evidence>
<dbReference type="Gene3D" id="2.40.33.40">
    <property type="entry name" value="Phosphotransferase system, glucitol/sorbitol-specific IIA component"/>
    <property type="match status" value="1"/>
</dbReference>
<dbReference type="GO" id="GO:0008982">
    <property type="term" value="F:protein-N(PI)-phosphohistidine-sugar phosphotransferase activity"/>
    <property type="evidence" value="ECO:0007669"/>
    <property type="project" value="InterPro"/>
</dbReference>
<keyword evidence="3" id="KW-1185">Reference proteome</keyword>
<dbReference type="InterPro" id="IPR004716">
    <property type="entry name" value="PTS_IIA_glucitol/sorbitol-sp"/>
</dbReference>
<dbReference type="SUPFAM" id="SSF141530">
    <property type="entry name" value="PTSIIA/GutA-like"/>
    <property type="match status" value="1"/>
</dbReference>
<name>A0A0U4EHP6_9BACI</name>
<evidence type="ECO:0000313" key="3">
    <source>
        <dbReference type="Proteomes" id="UP000050331"/>
    </source>
</evidence>
<dbReference type="EMBL" id="CP013862">
    <property type="protein sequence ID" value="ALX49993.1"/>
    <property type="molecule type" value="Genomic_DNA"/>
</dbReference>
<dbReference type="InterPro" id="IPR036665">
    <property type="entry name" value="PTS_IIA_glucitol/sorbitol_sf"/>
</dbReference>
<dbReference type="Proteomes" id="UP000050331">
    <property type="component" value="Chromosome"/>
</dbReference>
<protein>
    <recommendedName>
        <fullName evidence="4">PTS glucose transporter subunit IIABC</fullName>
    </recommendedName>
</protein>